<comment type="caution">
    <text evidence="1">The sequence shown here is derived from an EMBL/GenBank/DDBJ whole genome shotgun (WGS) entry which is preliminary data.</text>
</comment>
<reference evidence="1" key="1">
    <citation type="submission" date="2019-04" db="EMBL/GenBank/DDBJ databases">
        <title>Microbes associate with the intestines of laboratory mice.</title>
        <authorList>
            <person name="Navarre W."/>
            <person name="Wong E."/>
            <person name="Huang K."/>
            <person name="Tropini C."/>
            <person name="Ng K."/>
            <person name="Yu B."/>
        </authorList>
    </citation>
    <scope>NUCLEOTIDE SEQUENCE</scope>
    <source>
        <strain evidence="1">NM01_1-7b</strain>
    </source>
</reference>
<gene>
    <name evidence="1" type="ORF">E5329_00810</name>
</gene>
<accession>A0AC61S1N6</accession>
<evidence type="ECO:0000313" key="1">
    <source>
        <dbReference type="EMBL" id="TGY98350.1"/>
    </source>
</evidence>
<dbReference type="EMBL" id="SRYA01000001">
    <property type="protein sequence ID" value="TGY98350.1"/>
    <property type="molecule type" value="Genomic_DNA"/>
</dbReference>
<organism evidence="1 2">
    <name type="scientific">Petralouisia muris</name>
    <dbReference type="NCBI Taxonomy" id="3032872"/>
    <lineage>
        <taxon>Bacteria</taxon>
        <taxon>Bacillati</taxon>
        <taxon>Bacillota</taxon>
        <taxon>Clostridia</taxon>
        <taxon>Lachnospirales</taxon>
        <taxon>Lachnospiraceae</taxon>
        <taxon>Petralouisia</taxon>
    </lineage>
</organism>
<sequence>MVKIMEQTQAAIVWFTENGKKLAYRIREKLEKANQNLHIEMGRKPGQSLKEWCRAGFERKQLLIFVGAVGIAVRTIAPFLQDKFTDPAVLVLDEQGRYVIPVLSGHVGGGNRWAAFLAEELSAVGVITTATDLYGKFAVDVFASGQKLAITDRGMAKKISAEILAGAQVGIYCERKVSGSLPKELIWEDLDEFQAKLSGKRAVQESPFREEAGRLQEDRVLEERSRIYIGIHRYKDRKNTLYLHPKALIIGIGCKKGKTGKEIEAFVLKILQKQQLAMESVLCLASLDLKQEEKGILEFAGKYQLPFVTFSREKLLEAPGEYTESEFVKGVTGIGNVCERSAVLAAGEFSDLSLAQDNQVTAGRLILEKTAECGITLALAEKEWSVEFE</sequence>
<name>A0AC61S1N6_9FIRM</name>
<evidence type="ECO:0000313" key="2">
    <source>
        <dbReference type="Proteomes" id="UP000304953"/>
    </source>
</evidence>
<proteinExistence type="predicted"/>
<keyword evidence="2" id="KW-1185">Reference proteome</keyword>
<dbReference type="Proteomes" id="UP000304953">
    <property type="component" value="Unassembled WGS sequence"/>
</dbReference>
<protein>
    <submittedName>
        <fullName evidence="1">Uncharacterized protein</fullName>
    </submittedName>
</protein>